<dbReference type="AlphaFoldDB" id="A0A2B8B962"/>
<evidence type="ECO:0000313" key="2">
    <source>
        <dbReference type="EMBL" id="PGH53902.1"/>
    </source>
</evidence>
<keyword evidence="2" id="KW-0378">Hydrolase</keyword>
<gene>
    <name evidence="2" type="ORF">CRT60_29125</name>
</gene>
<dbReference type="EMBL" id="PDKW01000043">
    <property type="protein sequence ID" value="PGH53902.1"/>
    <property type="molecule type" value="Genomic_DNA"/>
</dbReference>
<dbReference type="Gene3D" id="3.40.50.1820">
    <property type="entry name" value="alpha/beta hydrolase"/>
    <property type="match status" value="1"/>
</dbReference>
<dbReference type="InterPro" id="IPR000073">
    <property type="entry name" value="AB_hydrolase_1"/>
</dbReference>
<dbReference type="RefSeq" id="WP_098739953.1">
    <property type="nucleotide sequence ID" value="NZ_PDKW01000043.1"/>
</dbReference>
<dbReference type="Pfam" id="PF12697">
    <property type="entry name" value="Abhydrolase_6"/>
    <property type="match status" value="1"/>
</dbReference>
<keyword evidence="3" id="KW-1185">Reference proteome</keyword>
<dbReference type="InterPro" id="IPR050228">
    <property type="entry name" value="Carboxylesterase_BioH"/>
</dbReference>
<name>A0A2B8B962_9PROT</name>
<dbReference type="OrthoDB" id="9814966at2"/>
<evidence type="ECO:0000259" key="1">
    <source>
        <dbReference type="Pfam" id="PF12697"/>
    </source>
</evidence>
<dbReference type="GO" id="GO:0016787">
    <property type="term" value="F:hydrolase activity"/>
    <property type="evidence" value="ECO:0007669"/>
    <property type="project" value="UniProtKB-KW"/>
</dbReference>
<dbReference type="PANTHER" id="PTHR43194">
    <property type="entry name" value="HYDROLASE ALPHA/BETA FOLD FAMILY"/>
    <property type="match status" value="1"/>
</dbReference>
<comment type="caution">
    <text evidence="2">The sequence shown here is derived from an EMBL/GenBank/DDBJ whole genome shotgun (WGS) entry which is preliminary data.</text>
</comment>
<evidence type="ECO:0000313" key="3">
    <source>
        <dbReference type="Proteomes" id="UP000225379"/>
    </source>
</evidence>
<sequence>MSNLEIISRRPSGTAKMPPLLFVHGAFSGAWIWDAKFLPWFAERGWEAHAVSLRGHGNSEGGDRLHDFGIADYVDDVLEAAGRLSAPPVLIGHSMGGIVVQRALAKRRFPAGVLMASTPPYGLLTSTMGLAWRSPYVFQQMSMLMAFGESAFDPDAIRRAMFSDKMPRDEAAQYDSRMQEESRRVLLDIGGWIPFPVLPPRDTPVLVMGAEEDLLFPRAEIVATAMALGTQPVFMPGMGHAMMLEQDWQAAAERVEGWIAATVTAEAAPSASAV</sequence>
<feature type="domain" description="AB hydrolase-1" evidence="1">
    <location>
        <begin position="20"/>
        <end position="252"/>
    </location>
</feature>
<dbReference type="PANTHER" id="PTHR43194:SF2">
    <property type="entry name" value="PEROXISOMAL MEMBRANE PROTEIN LPX1"/>
    <property type="match status" value="1"/>
</dbReference>
<dbReference type="SUPFAM" id="SSF53474">
    <property type="entry name" value="alpha/beta-Hydrolases"/>
    <property type="match status" value="1"/>
</dbReference>
<reference evidence="3" key="1">
    <citation type="submission" date="2017-10" db="EMBL/GenBank/DDBJ databases">
        <authorList>
            <person name="Kravchenko I.K."/>
            <person name="Grouzdev D.S."/>
        </authorList>
    </citation>
    <scope>NUCLEOTIDE SEQUENCE [LARGE SCALE GENOMIC DNA]</scope>
    <source>
        <strain evidence="3">B2</strain>
    </source>
</reference>
<proteinExistence type="predicted"/>
<dbReference type="Proteomes" id="UP000225379">
    <property type="component" value="Unassembled WGS sequence"/>
</dbReference>
<accession>A0A2B8B962</accession>
<protein>
    <submittedName>
        <fullName evidence="2">Alpha/beta hydrolase</fullName>
    </submittedName>
</protein>
<dbReference type="InterPro" id="IPR029058">
    <property type="entry name" value="AB_hydrolase_fold"/>
</dbReference>
<organism evidence="2 3">
    <name type="scientific">Azospirillum palustre</name>
    <dbReference type="NCBI Taxonomy" id="2044885"/>
    <lineage>
        <taxon>Bacteria</taxon>
        <taxon>Pseudomonadati</taxon>
        <taxon>Pseudomonadota</taxon>
        <taxon>Alphaproteobacteria</taxon>
        <taxon>Rhodospirillales</taxon>
        <taxon>Azospirillaceae</taxon>
        <taxon>Azospirillum</taxon>
    </lineage>
</organism>